<evidence type="ECO:0000313" key="2">
    <source>
        <dbReference type="EMBL" id="CAB5032046.1"/>
    </source>
</evidence>
<dbReference type="GO" id="GO:0016787">
    <property type="term" value="F:hydrolase activity"/>
    <property type="evidence" value="ECO:0007669"/>
    <property type="project" value="UniProtKB-KW"/>
</dbReference>
<gene>
    <name evidence="2" type="ORF">UFOPK4098_01649</name>
</gene>
<reference evidence="2" key="1">
    <citation type="submission" date="2020-05" db="EMBL/GenBank/DDBJ databases">
        <authorList>
            <person name="Chiriac C."/>
            <person name="Salcher M."/>
            <person name="Ghai R."/>
            <person name="Kavagutti S V."/>
        </authorList>
    </citation>
    <scope>NUCLEOTIDE SEQUENCE</scope>
</reference>
<dbReference type="PANTHER" id="PTHR20935">
    <property type="entry name" value="PHOSPHOGLYCERATE MUTASE-RELATED"/>
    <property type="match status" value="1"/>
</dbReference>
<accession>A0A6J7RTE5</accession>
<dbReference type="SMART" id="SM00855">
    <property type="entry name" value="PGAM"/>
    <property type="match status" value="1"/>
</dbReference>
<dbReference type="Gene3D" id="3.40.50.1240">
    <property type="entry name" value="Phosphoglycerate mutase-like"/>
    <property type="match status" value="1"/>
</dbReference>
<proteinExistence type="predicted"/>
<dbReference type="CDD" id="cd07067">
    <property type="entry name" value="HP_PGM_like"/>
    <property type="match status" value="1"/>
</dbReference>
<dbReference type="AlphaFoldDB" id="A0A6J7RTE5"/>
<sequence length="216" mass="23614">MSSTRVILIRHGESQVAVDKIIGGFRTCNGLSELGRRQAAALGQRFAFENAQVPGSLLPTVFIASHFARAQETAQLIAHGIGNPPLLTDAEFGEHDPGPICDGMPYGDFLEKYGHRNWETDPYDETYPGGETVAVFQLRVGSALRRVVDAHPGETIVISCHAGVIDTCLRYALRAAPTGEFEVHTVNTSVTEIVHVRPGRWKLVRYNDTAHLLGIQ</sequence>
<evidence type="ECO:0000256" key="1">
    <source>
        <dbReference type="ARBA" id="ARBA00022801"/>
    </source>
</evidence>
<keyword evidence="1" id="KW-0378">Hydrolase</keyword>
<dbReference type="InterPro" id="IPR029033">
    <property type="entry name" value="His_PPase_superfam"/>
</dbReference>
<name>A0A6J7RTE5_9ZZZZ</name>
<dbReference type="PANTHER" id="PTHR20935:SF0">
    <property type="entry name" value="SERINE_THREONINE-PROTEIN PHOSPHATASE PGAM5, MITOCHONDRIAL"/>
    <property type="match status" value="1"/>
</dbReference>
<dbReference type="InterPro" id="IPR013078">
    <property type="entry name" value="His_Pase_superF_clade-1"/>
</dbReference>
<dbReference type="Pfam" id="PF00300">
    <property type="entry name" value="His_Phos_1"/>
    <property type="match status" value="1"/>
</dbReference>
<dbReference type="InterPro" id="IPR051021">
    <property type="entry name" value="Mito_Ser/Thr_phosphatase"/>
</dbReference>
<protein>
    <submittedName>
        <fullName evidence="2">Unannotated protein</fullName>
    </submittedName>
</protein>
<organism evidence="2">
    <name type="scientific">freshwater metagenome</name>
    <dbReference type="NCBI Taxonomy" id="449393"/>
    <lineage>
        <taxon>unclassified sequences</taxon>
        <taxon>metagenomes</taxon>
        <taxon>ecological metagenomes</taxon>
    </lineage>
</organism>
<dbReference type="SUPFAM" id="SSF53254">
    <property type="entry name" value="Phosphoglycerate mutase-like"/>
    <property type="match status" value="1"/>
</dbReference>
<dbReference type="EMBL" id="CAFBPN010000172">
    <property type="protein sequence ID" value="CAB5032046.1"/>
    <property type="molecule type" value="Genomic_DNA"/>
</dbReference>